<organism evidence="3 4">
    <name type="scientific">Pseudomonas fulva</name>
    <dbReference type="NCBI Taxonomy" id="47880"/>
    <lineage>
        <taxon>Bacteria</taxon>
        <taxon>Pseudomonadati</taxon>
        <taxon>Pseudomonadota</taxon>
        <taxon>Gammaproteobacteria</taxon>
        <taxon>Pseudomonadales</taxon>
        <taxon>Pseudomonadaceae</taxon>
        <taxon>Pseudomonas</taxon>
    </lineage>
</organism>
<proteinExistence type="predicted"/>
<dbReference type="EMBL" id="CP064946">
    <property type="protein sequence ID" value="QPH47086.1"/>
    <property type="molecule type" value="Genomic_DNA"/>
</dbReference>
<protein>
    <submittedName>
        <fullName evidence="3">CSS-motif domain-containing protein</fullName>
    </submittedName>
</protein>
<evidence type="ECO:0000313" key="3">
    <source>
        <dbReference type="EMBL" id="QPH47086.1"/>
    </source>
</evidence>
<evidence type="ECO:0000259" key="2">
    <source>
        <dbReference type="Pfam" id="PF12792"/>
    </source>
</evidence>
<feature type="transmembrane region" description="Helical" evidence="1">
    <location>
        <begin position="234"/>
        <end position="253"/>
    </location>
</feature>
<gene>
    <name evidence="3" type="ORF">IZU98_11665</name>
</gene>
<keyword evidence="1" id="KW-1133">Transmembrane helix</keyword>
<dbReference type="RefSeq" id="WP_196109911.1">
    <property type="nucleotide sequence ID" value="NZ_CANLYG010000013.1"/>
</dbReference>
<evidence type="ECO:0000313" key="4">
    <source>
        <dbReference type="Proteomes" id="UP000594430"/>
    </source>
</evidence>
<dbReference type="AlphaFoldDB" id="A0A7S9LDH7"/>
<feature type="domain" description="Putative cyclic diguanylate phosphodiesterase CSS motif-containing" evidence="2">
    <location>
        <begin position="42"/>
        <end position="228"/>
    </location>
</feature>
<reference evidence="3 4" key="1">
    <citation type="submission" date="2020-11" db="EMBL/GenBank/DDBJ databases">
        <title>Pseudomonas fulva producing VIM-24.</title>
        <authorList>
            <person name="Liu S."/>
        </authorList>
    </citation>
    <scope>NUCLEOTIDE SEQUENCE [LARGE SCALE GENOMIC DNA]</scope>
    <source>
        <strain evidence="3 4">ZDHY414</strain>
    </source>
</reference>
<evidence type="ECO:0000256" key="1">
    <source>
        <dbReference type="SAM" id="Phobius"/>
    </source>
</evidence>
<keyword evidence="1" id="KW-0812">Transmembrane</keyword>
<keyword evidence="1" id="KW-0472">Membrane</keyword>
<dbReference type="Proteomes" id="UP000594430">
    <property type="component" value="Chromosome"/>
</dbReference>
<feature type="transmembrane region" description="Helical" evidence="1">
    <location>
        <begin position="12"/>
        <end position="32"/>
    </location>
</feature>
<dbReference type="InterPro" id="IPR024744">
    <property type="entry name" value="CSS-motif_dom"/>
</dbReference>
<name>A0A7S9LDH7_9PSED</name>
<dbReference type="Pfam" id="PF12792">
    <property type="entry name" value="CSS-motif"/>
    <property type="match status" value="1"/>
</dbReference>
<sequence>MDKFMHAGRSLLELVLLMAVGLVPVFSGLLVINYQQEAKLADNAEVSVREAVFSVDQALDRVQEVAMSTLPLAGQPCSSIRRALVDQVTSRSMLRSLAVIDDGKAYCSSASDSHELLTEIASTGQLLTFNHLMQDAKGYLLMNMYVQGEKKGVIATSFPVQLRTELDAFKDGLALVLEFDKHSVWKDGDSLNGTRPSVAEFTHELGSTQYPYRVVAGYPAGYAAQELRTAVFKMLPSLMLVGLMTGSVIYVVLGKMRGRQRNSAVDRPGP</sequence>
<accession>A0A7S9LDH7</accession>